<evidence type="ECO:0000313" key="2">
    <source>
        <dbReference type="Proteomes" id="UP001428341"/>
    </source>
</evidence>
<keyword evidence="2" id="KW-1185">Reference proteome</keyword>
<protein>
    <submittedName>
        <fullName evidence="1">Uncharacterized protein</fullName>
    </submittedName>
</protein>
<accession>A0AAP0M545</accession>
<comment type="caution">
    <text evidence="1">The sequence shown here is derived from an EMBL/GenBank/DDBJ whole genome shotgun (WGS) entry which is preliminary data.</text>
</comment>
<proteinExistence type="predicted"/>
<evidence type="ECO:0000313" key="1">
    <source>
        <dbReference type="EMBL" id="KAK9198908.1"/>
    </source>
</evidence>
<dbReference type="Proteomes" id="UP001428341">
    <property type="component" value="Unassembled WGS sequence"/>
</dbReference>
<dbReference type="AlphaFoldDB" id="A0AAP0M545"/>
<reference evidence="1 2" key="1">
    <citation type="submission" date="2024-05" db="EMBL/GenBank/DDBJ databases">
        <title>Haplotype-resolved chromosome-level genome assembly of Huyou (Citrus changshanensis).</title>
        <authorList>
            <person name="Miao C."/>
            <person name="Chen W."/>
            <person name="Wu Y."/>
            <person name="Wang L."/>
            <person name="Zhao S."/>
            <person name="Grierson D."/>
            <person name="Xu C."/>
            <person name="Chen K."/>
        </authorList>
    </citation>
    <scope>NUCLEOTIDE SEQUENCE [LARGE SCALE GENOMIC DNA]</scope>
    <source>
        <strain evidence="1">01-14</strain>
        <tissue evidence="1">Leaf</tissue>
    </source>
</reference>
<dbReference type="EMBL" id="JBCGBO010000005">
    <property type="protein sequence ID" value="KAK9198908.1"/>
    <property type="molecule type" value="Genomic_DNA"/>
</dbReference>
<organism evidence="1 2">
    <name type="scientific">Citrus x changshan-huyou</name>
    <dbReference type="NCBI Taxonomy" id="2935761"/>
    <lineage>
        <taxon>Eukaryota</taxon>
        <taxon>Viridiplantae</taxon>
        <taxon>Streptophyta</taxon>
        <taxon>Embryophyta</taxon>
        <taxon>Tracheophyta</taxon>
        <taxon>Spermatophyta</taxon>
        <taxon>Magnoliopsida</taxon>
        <taxon>eudicotyledons</taxon>
        <taxon>Gunneridae</taxon>
        <taxon>Pentapetalae</taxon>
        <taxon>rosids</taxon>
        <taxon>malvids</taxon>
        <taxon>Sapindales</taxon>
        <taxon>Rutaceae</taxon>
        <taxon>Aurantioideae</taxon>
        <taxon>Citrus</taxon>
    </lineage>
</organism>
<name>A0AAP0M545_9ROSI</name>
<sequence>MARDAIYGRRKLFPQIEQSIIASVQGSTSWSVEDLVVGNDLVKERNWSTGRH</sequence>
<gene>
    <name evidence="1" type="ORF">WN944_014094</name>
</gene>